<organism evidence="2 3">
    <name type="scientific">Exidia glandulosa HHB12029</name>
    <dbReference type="NCBI Taxonomy" id="1314781"/>
    <lineage>
        <taxon>Eukaryota</taxon>
        <taxon>Fungi</taxon>
        <taxon>Dikarya</taxon>
        <taxon>Basidiomycota</taxon>
        <taxon>Agaricomycotina</taxon>
        <taxon>Agaricomycetes</taxon>
        <taxon>Auriculariales</taxon>
        <taxon>Exidiaceae</taxon>
        <taxon>Exidia</taxon>
    </lineage>
</organism>
<accession>A0A165B9V4</accession>
<dbReference type="Proteomes" id="UP000077266">
    <property type="component" value="Unassembled WGS sequence"/>
</dbReference>
<sequence>MFTQGVLFSSARCDVANVCVTTNARGNNPIVTGLLRCNSRSTYHQRRIRLGLDGKIRTFVVFYTSRRVGRTNPHIARAIGFVWCGDALVLEFNQVDAHYVRLEDTDIAKVVIRKLFRRMLRQGPSSSASVASRRRG</sequence>
<reference evidence="2 3" key="1">
    <citation type="journal article" date="2016" name="Mol. Biol. Evol.">
        <title>Comparative Genomics of Early-Diverging Mushroom-Forming Fungi Provides Insights into the Origins of Lignocellulose Decay Capabilities.</title>
        <authorList>
            <person name="Nagy L.G."/>
            <person name="Riley R."/>
            <person name="Tritt A."/>
            <person name="Adam C."/>
            <person name="Daum C."/>
            <person name="Floudas D."/>
            <person name="Sun H."/>
            <person name="Yadav J.S."/>
            <person name="Pangilinan J."/>
            <person name="Larsson K.H."/>
            <person name="Matsuura K."/>
            <person name="Barry K."/>
            <person name="Labutti K."/>
            <person name="Kuo R."/>
            <person name="Ohm R.A."/>
            <person name="Bhattacharya S.S."/>
            <person name="Shirouzu T."/>
            <person name="Yoshinaga Y."/>
            <person name="Martin F.M."/>
            <person name="Grigoriev I.V."/>
            <person name="Hibbett D.S."/>
        </authorList>
    </citation>
    <scope>NUCLEOTIDE SEQUENCE [LARGE SCALE GENOMIC DNA]</scope>
    <source>
        <strain evidence="2 3">HHB12029</strain>
    </source>
</reference>
<protein>
    <submittedName>
        <fullName evidence="2">Uncharacterized protein</fullName>
    </submittedName>
</protein>
<gene>
    <name evidence="1" type="ORF">EXIGLDRAFT_781344</name>
    <name evidence="2" type="ORF">EXIGLDRAFT_781353</name>
</gene>
<dbReference type="EMBL" id="KV426516">
    <property type="protein sequence ID" value="KZV80145.1"/>
    <property type="molecule type" value="Genomic_DNA"/>
</dbReference>
<evidence type="ECO:0000313" key="3">
    <source>
        <dbReference type="Proteomes" id="UP000077266"/>
    </source>
</evidence>
<proteinExistence type="predicted"/>
<evidence type="ECO:0000313" key="2">
    <source>
        <dbReference type="EMBL" id="KZV80152.1"/>
    </source>
</evidence>
<name>A0A165B9V4_EXIGL</name>
<keyword evidence="3" id="KW-1185">Reference proteome</keyword>
<dbReference type="AlphaFoldDB" id="A0A165B9V4"/>
<evidence type="ECO:0000313" key="1">
    <source>
        <dbReference type="EMBL" id="KZV80145.1"/>
    </source>
</evidence>
<dbReference type="EMBL" id="KV426516">
    <property type="protein sequence ID" value="KZV80152.1"/>
    <property type="molecule type" value="Genomic_DNA"/>
</dbReference>